<organism evidence="2 3">
    <name type="scientific">Hirundo rustica rustica</name>
    <dbReference type="NCBI Taxonomy" id="333673"/>
    <lineage>
        <taxon>Eukaryota</taxon>
        <taxon>Metazoa</taxon>
        <taxon>Chordata</taxon>
        <taxon>Craniata</taxon>
        <taxon>Vertebrata</taxon>
        <taxon>Euteleostomi</taxon>
        <taxon>Archelosauria</taxon>
        <taxon>Archosauria</taxon>
        <taxon>Dinosauria</taxon>
        <taxon>Saurischia</taxon>
        <taxon>Theropoda</taxon>
        <taxon>Coelurosauria</taxon>
        <taxon>Aves</taxon>
        <taxon>Neognathae</taxon>
        <taxon>Neoaves</taxon>
        <taxon>Telluraves</taxon>
        <taxon>Australaves</taxon>
        <taxon>Passeriformes</taxon>
        <taxon>Sylvioidea</taxon>
        <taxon>Hirundinidae</taxon>
        <taxon>Hirundo</taxon>
    </lineage>
</organism>
<dbReference type="EMBL" id="QRBI01000134">
    <property type="protein sequence ID" value="RMC02080.1"/>
    <property type="molecule type" value="Genomic_DNA"/>
</dbReference>
<evidence type="ECO:0000313" key="2">
    <source>
        <dbReference type="EMBL" id="RMC02080.1"/>
    </source>
</evidence>
<reference evidence="2 3" key="1">
    <citation type="submission" date="2018-07" db="EMBL/GenBank/DDBJ databases">
        <title>A high quality draft genome assembly of the barn swallow (H. rustica rustica).</title>
        <authorList>
            <person name="Formenti G."/>
            <person name="Chiara M."/>
            <person name="Poveda L."/>
            <person name="Francoijs K.-J."/>
            <person name="Bonisoli-Alquati A."/>
            <person name="Canova L."/>
            <person name="Gianfranceschi L."/>
            <person name="Horner D.S."/>
            <person name="Saino N."/>
        </authorList>
    </citation>
    <scope>NUCLEOTIDE SEQUENCE [LARGE SCALE GENOMIC DNA]</scope>
    <source>
        <strain evidence="2">Chelidonia</strain>
        <tissue evidence="2">Blood</tissue>
    </source>
</reference>
<feature type="compositionally biased region" description="Polar residues" evidence="1">
    <location>
        <begin position="40"/>
        <end position="51"/>
    </location>
</feature>
<proteinExistence type="predicted"/>
<evidence type="ECO:0000313" key="3">
    <source>
        <dbReference type="Proteomes" id="UP000269221"/>
    </source>
</evidence>
<evidence type="ECO:0000256" key="1">
    <source>
        <dbReference type="SAM" id="MobiDB-lite"/>
    </source>
</evidence>
<protein>
    <submittedName>
        <fullName evidence="2">Uncharacterized protein</fullName>
    </submittedName>
</protein>
<accession>A0A3M0JTL6</accession>
<feature type="compositionally biased region" description="Polar residues" evidence="1">
    <location>
        <begin position="132"/>
        <end position="146"/>
    </location>
</feature>
<gene>
    <name evidence="2" type="ORF">DUI87_21242</name>
</gene>
<sequence length="183" mass="20259">MHTILSKPWTFPSLPRTTQPKQGIKLFSAEDGTGEGALHSKTSNGAVRSTQEPLVPLSKCKHTTLLSWTALDQEAKTLWPFNTCQDINVVTMVTHQASSMELQATSSLCSKPSPNNTSTPQRASRQGHLSIVDNTPTNKRQNGQGTWKTLWAQTNKESNRDASYLDNLHVKHPIPLSRPLLLH</sequence>
<comment type="caution">
    <text evidence="2">The sequence shown here is derived from an EMBL/GenBank/DDBJ whole genome shotgun (WGS) entry which is preliminary data.</text>
</comment>
<name>A0A3M0JTL6_HIRRU</name>
<feature type="region of interest" description="Disordered" evidence="1">
    <location>
        <begin position="32"/>
        <end position="51"/>
    </location>
</feature>
<dbReference type="AlphaFoldDB" id="A0A3M0JTL6"/>
<keyword evidence="3" id="KW-1185">Reference proteome</keyword>
<feature type="region of interest" description="Disordered" evidence="1">
    <location>
        <begin position="104"/>
        <end position="146"/>
    </location>
</feature>
<dbReference type="Proteomes" id="UP000269221">
    <property type="component" value="Unassembled WGS sequence"/>
</dbReference>
<feature type="compositionally biased region" description="Polar residues" evidence="1">
    <location>
        <begin position="104"/>
        <end position="124"/>
    </location>
</feature>